<accession>A0ACB8SVH6</accession>
<protein>
    <submittedName>
        <fullName evidence="1">Uncharacterized protein</fullName>
    </submittedName>
</protein>
<evidence type="ECO:0000313" key="2">
    <source>
        <dbReference type="Proteomes" id="UP000814140"/>
    </source>
</evidence>
<sequence length="243" mass="26139">MGGRGFTGCSTRVQTESITKPHQSRTASCPSFRVGKCRRQATQSENSDHGGGDDDDNDDDGTLRLTAPLLTLPGFHLSCQASVCPAILSDPSLESLPALAMLLAFSRDTTWATLSDSHALQPPLPYMPAGLACPGFLQLILEHHSRYQLTSICVERHPPFLEGSGTPTVILRKLVCRGLDLNSSECQRLSNSSDLPRTPLASQTTTTSPSTSSPSILPPLLARQRRSSPSNRSNLLPGRISLH</sequence>
<gene>
    <name evidence="1" type="ORF">BV25DRAFT_963584</name>
</gene>
<name>A0ACB8SVH6_9AGAM</name>
<organism evidence="1 2">
    <name type="scientific">Artomyces pyxidatus</name>
    <dbReference type="NCBI Taxonomy" id="48021"/>
    <lineage>
        <taxon>Eukaryota</taxon>
        <taxon>Fungi</taxon>
        <taxon>Dikarya</taxon>
        <taxon>Basidiomycota</taxon>
        <taxon>Agaricomycotina</taxon>
        <taxon>Agaricomycetes</taxon>
        <taxon>Russulales</taxon>
        <taxon>Auriscalpiaceae</taxon>
        <taxon>Artomyces</taxon>
    </lineage>
</organism>
<reference evidence="1" key="2">
    <citation type="journal article" date="2022" name="New Phytol.">
        <title>Evolutionary transition to the ectomycorrhizal habit in the genomes of a hyperdiverse lineage of mushroom-forming fungi.</title>
        <authorList>
            <person name="Looney B."/>
            <person name="Miyauchi S."/>
            <person name="Morin E."/>
            <person name="Drula E."/>
            <person name="Courty P.E."/>
            <person name="Kohler A."/>
            <person name="Kuo A."/>
            <person name="LaButti K."/>
            <person name="Pangilinan J."/>
            <person name="Lipzen A."/>
            <person name="Riley R."/>
            <person name="Andreopoulos W."/>
            <person name="He G."/>
            <person name="Johnson J."/>
            <person name="Nolan M."/>
            <person name="Tritt A."/>
            <person name="Barry K.W."/>
            <person name="Grigoriev I.V."/>
            <person name="Nagy L.G."/>
            <person name="Hibbett D."/>
            <person name="Henrissat B."/>
            <person name="Matheny P.B."/>
            <person name="Labbe J."/>
            <person name="Martin F.M."/>
        </authorList>
    </citation>
    <scope>NUCLEOTIDE SEQUENCE</scope>
    <source>
        <strain evidence="1">HHB10654</strain>
    </source>
</reference>
<comment type="caution">
    <text evidence="1">The sequence shown here is derived from an EMBL/GenBank/DDBJ whole genome shotgun (WGS) entry which is preliminary data.</text>
</comment>
<keyword evidence="2" id="KW-1185">Reference proteome</keyword>
<evidence type="ECO:0000313" key="1">
    <source>
        <dbReference type="EMBL" id="KAI0060455.1"/>
    </source>
</evidence>
<dbReference type="EMBL" id="MU277219">
    <property type="protein sequence ID" value="KAI0060455.1"/>
    <property type="molecule type" value="Genomic_DNA"/>
</dbReference>
<dbReference type="Proteomes" id="UP000814140">
    <property type="component" value="Unassembled WGS sequence"/>
</dbReference>
<reference evidence="1" key="1">
    <citation type="submission" date="2021-03" db="EMBL/GenBank/DDBJ databases">
        <authorList>
            <consortium name="DOE Joint Genome Institute"/>
            <person name="Ahrendt S."/>
            <person name="Looney B.P."/>
            <person name="Miyauchi S."/>
            <person name="Morin E."/>
            <person name="Drula E."/>
            <person name="Courty P.E."/>
            <person name="Chicoki N."/>
            <person name="Fauchery L."/>
            <person name="Kohler A."/>
            <person name="Kuo A."/>
            <person name="Labutti K."/>
            <person name="Pangilinan J."/>
            <person name="Lipzen A."/>
            <person name="Riley R."/>
            <person name="Andreopoulos W."/>
            <person name="He G."/>
            <person name="Johnson J."/>
            <person name="Barry K.W."/>
            <person name="Grigoriev I.V."/>
            <person name="Nagy L."/>
            <person name="Hibbett D."/>
            <person name="Henrissat B."/>
            <person name="Matheny P.B."/>
            <person name="Labbe J."/>
            <person name="Martin F."/>
        </authorList>
    </citation>
    <scope>NUCLEOTIDE SEQUENCE</scope>
    <source>
        <strain evidence="1">HHB10654</strain>
    </source>
</reference>
<proteinExistence type="predicted"/>